<dbReference type="EMBL" id="BT061441">
    <property type="protein sequence ID" value="ACN26138.1"/>
    <property type="molecule type" value="mRNA"/>
</dbReference>
<reference evidence="2" key="2">
    <citation type="submission" date="2012-06" db="EMBL/GenBank/DDBJ databases">
        <authorList>
            <person name="Yu Y."/>
            <person name="Currie J."/>
            <person name="Lomeli R."/>
            <person name="Angelova A."/>
            <person name="Collura K."/>
            <person name="Wissotski M."/>
            <person name="Campos D."/>
            <person name="Kudrna D."/>
            <person name="Golser W."/>
            <person name="Ashely E."/>
            <person name="Descour A."/>
            <person name="Fernandes J."/>
            <person name="Soderlund C."/>
            <person name="Walbot V."/>
        </authorList>
    </citation>
    <scope>NUCLEOTIDE SEQUENCE</scope>
    <source>
        <strain evidence="2">B73</strain>
    </source>
</reference>
<reference evidence="2" key="1">
    <citation type="journal article" date="2009" name="PLoS Genet.">
        <title>Sequencing, mapping, and analysis of 27,455 maize full-length cDNAs.</title>
        <authorList>
            <person name="Soderlund C."/>
            <person name="Descour A."/>
            <person name="Kudrna D."/>
            <person name="Bomhoff M."/>
            <person name="Boyd L."/>
            <person name="Currie J."/>
            <person name="Angelova A."/>
            <person name="Collura K."/>
            <person name="Wissotski M."/>
            <person name="Ashley E."/>
            <person name="Morrow D."/>
            <person name="Fernandes J."/>
            <person name="Walbot V."/>
            <person name="Yu Y."/>
        </authorList>
    </citation>
    <scope>NUCLEOTIDE SEQUENCE</scope>
    <source>
        <strain evidence="2">B73</strain>
    </source>
</reference>
<feature type="compositionally biased region" description="Polar residues" evidence="1">
    <location>
        <begin position="59"/>
        <end position="91"/>
    </location>
</feature>
<organism evidence="2">
    <name type="scientific">Zea mays</name>
    <name type="common">Maize</name>
    <dbReference type="NCBI Taxonomy" id="4577"/>
    <lineage>
        <taxon>Eukaryota</taxon>
        <taxon>Viridiplantae</taxon>
        <taxon>Streptophyta</taxon>
        <taxon>Embryophyta</taxon>
        <taxon>Tracheophyta</taxon>
        <taxon>Spermatophyta</taxon>
        <taxon>Magnoliopsida</taxon>
        <taxon>Liliopsida</taxon>
        <taxon>Poales</taxon>
        <taxon>Poaceae</taxon>
        <taxon>PACMAD clade</taxon>
        <taxon>Panicoideae</taxon>
        <taxon>Andropogonodae</taxon>
        <taxon>Andropogoneae</taxon>
        <taxon>Tripsacinae</taxon>
        <taxon>Zea</taxon>
    </lineage>
</organism>
<dbReference type="AlphaFoldDB" id="C0HGI5"/>
<name>C0HGI5_MAIZE</name>
<feature type="region of interest" description="Disordered" evidence="1">
    <location>
        <begin position="29"/>
        <end position="91"/>
    </location>
</feature>
<protein>
    <submittedName>
        <fullName evidence="2">Uncharacterized protein</fullName>
    </submittedName>
</protein>
<proteinExistence type="evidence at transcript level"/>
<accession>C0HGI5</accession>
<sequence>MGPASWKGGRVGSTMLPVPVRRISASAVSSASAWERKMGRSTKSHRLTSSSRRTGRTFLPTSMSNSYATACPTSASRTSNPDTLSPSAWNPSPFTIASLRSCARRSRNRIQSITQSDRIRSDLGDRGITAREEFRFRSGAHRYGLGDGGLGRRGCLRLHEAMRRPGNE</sequence>
<evidence type="ECO:0000313" key="2">
    <source>
        <dbReference type="EMBL" id="ACN26138.1"/>
    </source>
</evidence>
<evidence type="ECO:0000256" key="1">
    <source>
        <dbReference type="SAM" id="MobiDB-lite"/>
    </source>
</evidence>